<name>A0A0E3H9Y8_METTE</name>
<feature type="transmembrane region" description="Helical" evidence="1">
    <location>
        <begin position="66"/>
        <end position="83"/>
    </location>
</feature>
<dbReference type="HOGENOM" id="CLU_143269_0_0_2"/>
<sequence length="112" mass="13225">MGIFLAAILIYTLYVGQLLWGIIIDILILRLYFLLKWERSYFTECYQDEEEAGTLHDPRMRRKVRLANIAITLFALGLVIYSYFTFQFIWGVAAGLLVLFYMHMLLFSEKNL</sequence>
<protein>
    <submittedName>
        <fullName evidence="2">Uncharacterized protein</fullName>
    </submittedName>
</protein>
<gene>
    <name evidence="2" type="ORF">MSTHC_0611</name>
</gene>
<feature type="transmembrane region" description="Helical" evidence="1">
    <location>
        <begin position="6"/>
        <end position="33"/>
    </location>
</feature>
<reference evidence="2 3" key="1">
    <citation type="submission" date="2014-07" db="EMBL/GenBank/DDBJ databases">
        <title>Methanogenic archaea and the global carbon cycle.</title>
        <authorList>
            <person name="Henriksen J.R."/>
            <person name="Luke J."/>
            <person name="Reinhart S."/>
            <person name="Benedict M.N."/>
            <person name="Youngblut N.D."/>
            <person name="Metcalf M.E."/>
            <person name="Whitaker R.J."/>
            <person name="Metcalf W.W."/>
        </authorList>
    </citation>
    <scope>NUCLEOTIDE SEQUENCE [LARGE SCALE GENOMIC DNA]</scope>
    <source>
        <strain evidence="2 3">CHTI-55</strain>
    </source>
</reference>
<keyword evidence="1" id="KW-1133">Transmembrane helix</keyword>
<accession>A0A0E3H9Y8</accession>
<organism evidence="2 3">
    <name type="scientific">Methanosarcina thermophila CHTI-55</name>
    <dbReference type="NCBI Taxonomy" id="1434121"/>
    <lineage>
        <taxon>Archaea</taxon>
        <taxon>Methanobacteriati</taxon>
        <taxon>Methanobacteriota</taxon>
        <taxon>Stenosarchaea group</taxon>
        <taxon>Methanomicrobia</taxon>
        <taxon>Methanosarcinales</taxon>
        <taxon>Methanosarcinaceae</taxon>
        <taxon>Methanosarcina</taxon>
    </lineage>
</organism>
<dbReference type="PATRIC" id="fig|1434121.4.peg.762"/>
<dbReference type="RefSeq" id="WP_082086701.1">
    <property type="nucleotide sequence ID" value="NZ_CP009502.1"/>
</dbReference>
<dbReference type="EMBL" id="CP009502">
    <property type="protein sequence ID" value="AKB14929.1"/>
    <property type="molecule type" value="Genomic_DNA"/>
</dbReference>
<dbReference type="AlphaFoldDB" id="A0A0E3H9Y8"/>
<evidence type="ECO:0000256" key="1">
    <source>
        <dbReference type="SAM" id="Phobius"/>
    </source>
</evidence>
<dbReference type="KEGG" id="mthe:MSTHC_0611"/>
<feature type="transmembrane region" description="Helical" evidence="1">
    <location>
        <begin position="89"/>
        <end position="107"/>
    </location>
</feature>
<keyword evidence="1" id="KW-0472">Membrane</keyword>
<keyword evidence="1" id="KW-0812">Transmembrane</keyword>
<dbReference type="GeneID" id="41601886"/>
<dbReference type="Proteomes" id="UP000056925">
    <property type="component" value="Chromosome"/>
</dbReference>
<evidence type="ECO:0000313" key="3">
    <source>
        <dbReference type="Proteomes" id="UP000056925"/>
    </source>
</evidence>
<proteinExistence type="predicted"/>
<evidence type="ECO:0000313" key="2">
    <source>
        <dbReference type="EMBL" id="AKB14929.1"/>
    </source>
</evidence>